<name>A0A0A9CU16_ARUDO</name>
<feature type="compositionally biased region" description="Basic residues" evidence="1">
    <location>
        <begin position="50"/>
        <end position="59"/>
    </location>
</feature>
<reference evidence="2" key="1">
    <citation type="submission" date="2014-09" db="EMBL/GenBank/DDBJ databases">
        <authorList>
            <person name="Magalhaes I.L.F."/>
            <person name="Oliveira U."/>
            <person name="Santos F.R."/>
            <person name="Vidigal T.H.D.A."/>
            <person name="Brescovit A.D."/>
            <person name="Santos A.J."/>
        </authorList>
    </citation>
    <scope>NUCLEOTIDE SEQUENCE</scope>
    <source>
        <tissue evidence="2">Shoot tissue taken approximately 20 cm above the soil surface</tissue>
    </source>
</reference>
<reference evidence="2" key="2">
    <citation type="journal article" date="2015" name="Data Brief">
        <title>Shoot transcriptome of the giant reed, Arundo donax.</title>
        <authorList>
            <person name="Barrero R.A."/>
            <person name="Guerrero F.D."/>
            <person name="Moolhuijzen P."/>
            <person name="Goolsby J.A."/>
            <person name="Tidwell J."/>
            <person name="Bellgard S.E."/>
            <person name="Bellgard M.I."/>
        </authorList>
    </citation>
    <scope>NUCLEOTIDE SEQUENCE</scope>
    <source>
        <tissue evidence="2">Shoot tissue taken approximately 20 cm above the soil surface</tissue>
    </source>
</reference>
<accession>A0A0A9CU16</accession>
<protein>
    <submittedName>
        <fullName evidence="2">Uncharacterized protein</fullName>
    </submittedName>
</protein>
<sequence>MLLRAQVVERAARWRGGGADRGQRGRAASDDGQPRGVAGHRVPRQDQHPLRPRQPRLRRVPQEDDHHRPERGGGGEAGLARVDAPPRRARGVRALDQQQRRVRRPVRRAGGVRARLPWPRAAPGARRLRPVHAPLHHLVLP</sequence>
<feature type="compositionally biased region" description="Basic and acidic residues" evidence="1">
    <location>
        <begin position="60"/>
        <end position="73"/>
    </location>
</feature>
<proteinExistence type="predicted"/>
<evidence type="ECO:0000256" key="1">
    <source>
        <dbReference type="SAM" id="MobiDB-lite"/>
    </source>
</evidence>
<organism evidence="2">
    <name type="scientific">Arundo donax</name>
    <name type="common">Giant reed</name>
    <name type="synonym">Donax arundinaceus</name>
    <dbReference type="NCBI Taxonomy" id="35708"/>
    <lineage>
        <taxon>Eukaryota</taxon>
        <taxon>Viridiplantae</taxon>
        <taxon>Streptophyta</taxon>
        <taxon>Embryophyta</taxon>
        <taxon>Tracheophyta</taxon>
        <taxon>Spermatophyta</taxon>
        <taxon>Magnoliopsida</taxon>
        <taxon>Liliopsida</taxon>
        <taxon>Poales</taxon>
        <taxon>Poaceae</taxon>
        <taxon>PACMAD clade</taxon>
        <taxon>Arundinoideae</taxon>
        <taxon>Arundineae</taxon>
        <taxon>Arundo</taxon>
    </lineage>
</organism>
<dbReference type="AlphaFoldDB" id="A0A0A9CU16"/>
<feature type="region of interest" description="Disordered" evidence="1">
    <location>
        <begin position="1"/>
        <end position="108"/>
    </location>
</feature>
<dbReference type="EMBL" id="GBRH01219967">
    <property type="protein sequence ID" value="JAD77928.1"/>
    <property type="molecule type" value="Transcribed_RNA"/>
</dbReference>
<evidence type="ECO:0000313" key="2">
    <source>
        <dbReference type="EMBL" id="JAD77928.1"/>
    </source>
</evidence>
<feature type="compositionally biased region" description="Basic and acidic residues" evidence="1">
    <location>
        <begin position="21"/>
        <end position="33"/>
    </location>
</feature>